<feature type="region of interest" description="Disordered" evidence="1">
    <location>
        <begin position="112"/>
        <end position="143"/>
    </location>
</feature>
<evidence type="ECO:0000256" key="1">
    <source>
        <dbReference type="SAM" id="MobiDB-lite"/>
    </source>
</evidence>
<reference evidence="2" key="1">
    <citation type="submission" date="2023-10" db="EMBL/GenBank/DDBJ databases">
        <authorList>
            <person name="Chen Y."/>
            <person name="Shah S."/>
            <person name="Dougan E. K."/>
            <person name="Thang M."/>
            <person name="Chan C."/>
        </authorList>
    </citation>
    <scope>NUCLEOTIDE SEQUENCE [LARGE SCALE GENOMIC DNA]</scope>
</reference>
<dbReference type="Proteomes" id="UP001189429">
    <property type="component" value="Unassembled WGS sequence"/>
</dbReference>
<evidence type="ECO:0000313" key="3">
    <source>
        <dbReference type="Proteomes" id="UP001189429"/>
    </source>
</evidence>
<sequence length="914" mass="98191">MELEFFDQFGFSHRKEVRDGEGADGENAVQGIYEGLQDNQAKNMIVGEAAAPRVQLPLGAISVEGSASPSFAKGSETASQAPAGDEDEDEEAEECASGFDGLFDVVMEDAAAGPSAGSAGRRAGSEGAGGQAKPKAKAKGKAAATDANRQVAKLNELCAEVNRSQPAHIICLDKKHFKAVKSITDSLLAKVKMLKKRELQNSINICLKKTEVNNRVIKAYKWWVKKGDNQEFMKEHAGIVKFASEHPSFELELPLCVEQGIVEMKFIMGLVEDAVAGNHASMAERVGDALLAIISHQNVKPPKDIPTHVSWLRCFLLSSSDAAEFDLEESVKSPVQLIRAAFNLDSVHAAASKVNDAVLEIGRSSDGILKTISATGAGSKMLRFMTEAAGAASDKQQSRSRVASLLSSGTCSIDAIARLDAELAAYQFEDDENVAKFFSLFRNCIKKTCDVLDYFMGLLLQGDKEKEPPAGALESDVVGPLKALQDTRIMALRGDGTLDKPLLESLIVVSRARVAEVARGAIRDDDVAVLEDLASAVAHANKFSSTYAAFAQEHGLNVSSCVEFGKMGMQLLGRHEGRCVGPKMTEIMAVMMHDQQYWQELKDNPDKDDAVFLVGGSCSGEAVTQLSAMQLTVKGSMVSISGLVDETSTLLRALGKVRLATALNASWRLFALRLAFARHAQLVKDADLSKHAFLETDIVPSWFSLCNCVSKITAAQGSAEFEFSFDDVDAMITLGLPGIAKKQMLKEIAAAVQFASEQIQSTAASVAAALQRSAESLLSRIPKYEEYAVRVWNTEEVQSKLLDTSWDSFAESWVGLSKLANVAKSLDHAVGGGSFATRYSGAISAASRSLSAGRTFIAVVSTSKLILTTLPRTPKGERLALLESHKAKSHASNLPQNLADYINGEIGKLKKARS</sequence>
<accession>A0ABN9TBY2</accession>
<feature type="compositionally biased region" description="Low complexity" evidence="1">
    <location>
        <begin position="112"/>
        <end position="122"/>
    </location>
</feature>
<gene>
    <name evidence="2" type="ORF">PCOR1329_LOCUS37632</name>
</gene>
<feature type="region of interest" description="Disordered" evidence="1">
    <location>
        <begin position="66"/>
        <end position="95"/>
    </location>
</feature>
<proteinExistence type="predicted"/>
<evidence type="ECO:0000313" key="2">
    <source>
        <dbReference type="EMBL" id="CAK0843202.1"/>
    </source>
</evidence>
<name>A0ABN9TBY2_9DINO</name>
<keyword evidence="3" id="KW-1185">Reference proteome</keyword>
<feature type="compositionally biased region" description="Acidic residues" evidence="1">
    <location>
        <begin position="84"/>
        <end position="94"/>
    </location>
</feature>
<organism evidence="2 3">
    <name type="scientific">Prorocentrum cordatum</name>
    <dbReference type="NCBI Taxonomy" id="2364126"/>
    <lineage>
        <taxon>Eukaryota</taxon>
        <taxon>Sar</taxon>
        <taxon>Alveolata</taxon>
        <taxon>Dinophyceae</taxon>
        <taxon>Prorocentrales</taxon>
        <taxon>Prorocentraceae</taxon>
        <taxon>Prorocentrum</taxon>
    </lineage>
</organism>
<protein>
    <submittedName>
        <fullName evidence="2">Uncharacterized protein</fullName>
    </submittedName>
</protein>
<dbReference type="EMBL" id="CAUYUJ010014560">
    <property type="protein sequence ID" value="CAK0843202.1"/>
    <property type="molecule type" value="Genomic_DNA"/>
</dbReference>
<comment type="caution">
    <text evidence="2">The sequence shown here is derived from an EMBL/GenBank/DDBJ whole genome shotgun (WGS) entry which is preliminary data.</text>
</comment>